<dbReference type="AlphaFoldDB" id="A0A061SJ12"/>
<name>A0A061SJ12_9CHLO</name>
<organism evidence="2">
    <name type="scientific">Tetraselmis sp. GSL018</name>
    <dbReference type="NCBI Taxonomy" id="582737"/>
    <lineage>
        <taxon>Eukaryota</taxon>
        <taxon>Viridiplantae</taxon>
        <taxon>Chlorophyta</taxon>
        <taxon>core chlorophytes</taxon>
        <taxon>Chlorodendrophyceae</taxon>
        <taxon>Chlorodendrales</taxon>
        <taxon>Chlorodendraceae</taxon>
        <taxon>Tetraselmis</taxon>
    </lineage>
</organism>
<feature type="region of interest" description="Disordered" evidence="1">
    <location>
        <begin position="99"/>
        <end position="127"/>
    </location>
</feature>
<proteinExistence type="predicted"/>
<sequence>MRFVQGHLPSPPPPPLVRLRASEKLAGRGVDHPANASASDYQAGHLQPFQMQDLNTSSLMSELDRRYGWAAPNASVDLAQAPCCGTLRNCYLMVVNSSQRQNRTEPAKAKSRRCCRASAPTVPRAGT</sequence>
<reference evidence="2" key="1">
    <citation type="submission" date="2014-05" db="EMBL/GenBank/DDBJ databases">
        <title>The transcriptome of the halophilic microalga Tetraselmis sp. GSL018 isolated from the Great Salt Lake, Utah.</title>
        <authorList>
            <person name="Jinkerson R.E."/>
            <person name="D'Adamo S."/>
            <person name="Posewitz M.C."/>
        </authorList>
    </citation>
    <scope>NUCLEOTIDE SEQUENCE</scope>
    <source>
        <strain evidence="2">GSL018</strain>
    </source>
</reference>
<feature type="non-terminal residue" evidence="2">
    <location>
        <position position="127"/>
    </location>
</feature>
<accession>A0A061SJ12</accession>
<protein>
    <submittedName>
        <fullName evidence="2">Uncharacterized protein</fullName>
    </submittedName>
</protein>
<dbReference type="EMBL" id="GBEZ01002366">
    <property type="protein sequence ID" value="JAC82681.1"/>
    <property type="molecule type" value="Transcribed_RNA"/>
</dbReference>
<gene>
    <name evidence="2" type="ORF">TSPGSL018_5164</name>
</gene>
<evidence type="ECO:0000313" key="2">
    <source>
        <dbReference type="EMBL" id="JAC82681.1"/>
    </source>
</evidence>
<evidence type="ECO:0000256" key="1">
    <source>
        <dbReference type="SAM" id="MobiDB-lite"/>
    </source>
</evidence>